<reference evidence="1 3" key="1">
    <citation type="submission" date="2015-03" db="EMBL/GenBank/DDBJ databases">
        <authorList>
            <person name="Urmite Genomes"/>
        </authorList>
    </citation>
    <scope>NUCLEOTIDE SEQUENCE [LARGE SCALE GENOMIC DNA]</scope>
    <source>
        <strain evidence="1 3">CSUR P1491</strain>
    </source>
</reference>
<dbReference type="Proteomes" id="UP001055171">
    <property type="component" value="Chromosome"/>
</dbReference>
<reference evidence="2" key="2">
    <citation type="submission" date="2022-08" db="EMBL/GenBank/DDBJ databases">
        <title>Complete genome sequence of 14 non-tuberculosis mycobacteria type-strains.</title>
        <authorList>
            <person name="Igarashi Y."/>
            <person name="Osugi A."/>
            <person name="Mitarai S."/>
        </authorList>
    </citation>
    <scope>NUCLEOTIDE SEQUENCE</scope>
    <source>
        <strain evidence="2">ATCC 51985</strain>
    </source>
</reference>
<protein>
    <submittedName>
        <fullName evidence="1">Uncharacterized protein</fullName>
    </submittedName>
</protein>
<dbReference type="Proteomes" id="UP000199251">
    <property type="component" value="Unassembled WGS sequence"/>
</dbReference>
<evidence type="ECO:0000313" key="1">
    <source>
        <dbReference type="EMBL" id="CQD17296.1"/>
    </source>
</evidence>
<name>A0A0E4CP89_MYCLN</name>
<evidence type="ECO:0000313" key="2">
    <source>
        <dbReference type="EMBL" id="ULP40937.1"/>
    </source>
</evidence>
<keyword evidence="4" id="KW-1185">Reference proteome</keyword>
<evidence type="ECO:0000313" key="3">
    <source>
        <dbReference type="Proteomes" id="UP000199251"/>
    </source>
</evidence>
<dbReference type="AlphaFoldDB" id="A0A0E4CP89"/>
<dbReference type="EMBL" id="CP092423">
    <property type="protein sequence ID" value="ULP40937.1"/>
    <property type="molecule type" value="Genomic_DNA"/>
</dbReference>
<proteinExistence type="predicted"/>
<sequence>MRYGILIGIAAYIVTVVTTERGWRSLTTLLGGTTRTERTQRGKVEGLLDELEQVSSRLQLEGDLAKKQGVDLALFHVRSRLT</sequence>
<accession>A0A0E4CP89</accession>
<dbReference type="RefSeq" id="WP_090603997.1">
    <property type="nucleotide sequence ID" value="NZ_CP092423.2"/>
</dbReference>
<gene>
    <name evidence="1" type="ORF">BN1232_03832</name>
    <name evidence="2" type="ORF">MJO58_18710</name>
</gene>
<organism evidence="1 3">
    <name type="scientific">Mycobacterium lentiflavum</name>
    <dbReference type="NCBI Taxonomy" id="141349"/>
    <lineage>
        <taxon>Bacteria</taxon>
        <taxon>Bacillati</taxon>
        <taxon>Actinomycetota</taxon>
        <taxon>Actinomycetes</taxon>
        <taxon>Mycobacteriales</taxon>
        <taxon>Mycobacteriaceae</taxon>
        <taxon>Mycobacterium</taxon>
        <taxon>Mycobacterium simiae complex</taxon>
    </lineage>
</organism>
<evidence type="ECO:0000313" key="4">
    <source>
        <dbReference type="Proteomes" id="UP001055171"/>
    </source>
</evidence>
<dbReference type="EMBL" id="CTEE01000001">
    <property type="protein sequence ID" value="CQD17296.1"/>
    <property type="molecule type" value="Genomic_DNA"/>
</dbReference>